<dbReference type="SUPFAM" id="SSF52540">
    <property type="entry name" value="P-loop containing nucleoside triphosphate hydrolases"/>
    <property type="match status" value="1"/>
</dbReference>
<dbReference type="EMBL" id="CP000961">
    <property type="protein sequence ID" value="ACA86305.1"/>
    <property type="molecule type" value="Genomic_DNA"/>
</dbReference>
<dbReference type="Pfam" id="PF00005">
    <property type="entry name" value="ABC_tran"/>
    <property type="match status" value="1"/>
</dbReference>
<evidence type="ECO:0000256" key="2">
    <source>
        <dbReference type="ARBA" id="ARBA00022741"/>
    </source>
</evidence>
<feature type="domain" description="ABC transporter" evidence="5">
    <location>
        <begin position="4"/>
        <end position="225"/>
    </location>
</feature>
<dbReference type="PANTHER" id="PTHR24220:SF452">
    <property type="entry name" value="ABC TRANSPORTER ATP-BINDING PROTEIN"/>
    <property type="match status" value="1"/>
</dbReference>
<evidence type="ECO:0000256" key="1">
    <source>
        <dbReference type="ARBA" id="ARBA00022448"/>
    </source>
</evidence>
<reference evidence="6 7" key="1">
    <citation type="submission" date="2008-02" db="EMBL/GenBank/DDBJ databases">
        <title>Complete sequence of Shewanella woodyi ATCC 51908.</title>
        <authorList>
            <consortium name="US DOE Joint Genome Institute"/>
            <person name="Copeland A."/>
            <person name="Lucas S."/>
            <person name="Lapidus A."/>
            <person name="Glavina del Rio T."/>
            <person name="Dalin E."/>
            <person name="Tice H."/>
            <person name="Bruce D."/>
            <person name="Goodwin L."/>
            <person name="Pitluck S."/>
            <person name="Sims D."/>
            <person name="Brettin T."/>
            <person name="Detter J.C."/>
            <person name="Han C."/>
            <person name="Kuske C.R."/>
            <person name="Schmutz J."/>
            <person name="Larimer F."/>
            <person name="Land M."/>
            <person name="Hauser L."/>
            <person name="Kyrpides N."/>
            <person name="Lykidis A."/>
            <person name="Zhao J.-S."/>
            <person name="Richardson P."/>
        </authorList>
    </citation>
    <scope>NUCLEOTIDE SEQUENCE [LARGE SCALE GENOMIC DNA]</scope>
    <source>
        <strain evidence="7">ATCC 51908 / MS32</strain>
    </source>
</reference>
<dbReference type="STRING" id="392500.Swoo_2021"/>
<dbReference type="GO" id="GO:0022857">
    <property type="term" value="F:transmembrane transporter activity"/>
    <property type="evidence" value="ECO:0007669"/>
    <property type="project" value="TreeGrafter"/>
</dbReference>
<dbReference type="InterPro" id="IPR017911">
    <property type="entry name" value="MacB-like_ATP-bd"/>
</dbReference>
<sequence length="225" mass="24508" precursor="true">MSAITINGLSKSYKLKKQEIPVLHDIELNIEQGEFVALMGPSGSGKSTLLNVIGGIDKSDSGEVLVAGKRLDECSDSELTKWRGDNVGIVFQSYNLIPVLSAEENVRLPLYKTKLSRKEQKKRVAAALELVGLADRAKHKPTQLSGGQQQRIAIARALVSNASILICDEPTGDLDREMADKVLGLLKTLNTSIGKSIIMVTHDPKAASYADRILYMDKGYIEDTV</sequence>
<organism evidence="6 7">
    <name type="scientific">Shewanella woodyi (strain ATCC 51908 / MS32)</name>
    <dbReference type="NCBI Taxonomy" id="392500"/>
    <lineage>
        <taxon>Bacteria</taxon>
        <taxon>Pseudomonadati</taxon>
        <taxon>Pseudomonadota</taxon>
        <taxon>Gammaproteobacteria</taxon>
        <taxon>Alteromonadales</taxon>
        <taxon>Shewanellaceae</taxon>
        <taxon>Shewanella</taxon>
    </lineage>
</organism>
<dbReference type="GO" id="GO:0005524">
    <property type="term" value="F:ATP binding"/>
    <property type="evidence" value="ECO:0007669"/>
    <property type="project" value="UniProtKB-KW"/>
</dbReference>
<keyword evidence="1" id="KW-0813">Transport</keyword>
<keyword evidence="2" id="KW-0547">Nucleotide-binding</keyword>
<name>B1KR98_SHEWM</name>
<dbReference type="AlphaFoldDB" id="B1KR98"/>
<dbReference type="Gene3D" id="3.40.50.300">
    <property type="entry name" value="P-loop containing nucleotide triphosphate hydrolases"/>
    <property type="match status" value="1"/>
</dbReference>
<dbReference type="eggNOG" id="COG1136">
    <property type="taxonomic scope" value="Bacteria"/>
</dbReference>
<dbReference type="GO" id="GO:1902495">
    <property type="term" value="C:transmembrane transporter complex"/>
    <property type="evidence" value="ECO:0007669"/>
    <property type="project" value="UniProtKB-ARBA"/>
</dbReference>
<dbReference type="InterPro" id="IPR003439">
    <property type="entry name" value="ABC_transporter-like_ATP-bd"/>
</dbReference>
<evidence type="ECO:0000313" key="7">
    <source>
        <dbReference type="Proteomes" id="UP000002168"/>
    </source>
</evidence>
<dbReference type="SMART" id="SM00382">
    <property type="entry name" value="AAA"/>
    <property type="match status" value="1"/>
</dbReference>
<keyword evidence="7" id="KW-1185">Reference proteome</keyword>
<dbReference type="PROSITE" id="PS50893">
    <property type="entry name" value="ABC_TRANSPORTER_2"/>
    <property type="match status" value="1"/>
</dbReference>
<dbReference type="InterPro" id="IPR015854">
    <property type="entry name" value="ABC_transpr_LolD-like"/>
</dbReference>
<dbReference type="InterPro" id="IPR017871">
    <property type="entry name" value="ABC_transporter-like_CS"/>
</dbReference>
<evidence type="ECO:0000259" key="5">
    <source>
        <dbReference type="PROSITE" id="PS50893"/>
    </source>
</evidence>
<dbReference type="InterPro" id="IPR027417">
    <property type="entry name" value="P-loop_NTPase"/>
</dbReference>
<evidence type="ECO:0000256" key="3">
    <source>
        <dbReference type="ARBA" id="ARBA00022840"/>
    </source>
</evidence>
<dbReference type="RefSeq" id="WP_012324651.1">
    <property type="nucleotide sequence ID" value="NC_010506.1"/>
</dbReference>
<protein>
    <submittedName>
        <fullName evidence="6">ABC transporter related</fullName>
    </submittedName>
</protein>
<dbReference type="CDD" id="cd03255">
    <property type="entry name" value="ABC_MJ0796_LolCDE_FtsE"/>
    <property type="match status" value="1"/>
</dbReference>
<dbReference type="FunFam" id="3.40.50.300:FF:000032">
    <property type="entry name" value="Export ABC transporter ATP-binding protein"/>
    <property type="match status" value="1"/>
</dbReference>
<dbReference type="InterPro" id="IPR003593">
    <property type="entry name" value="AAA+_ATPase"/>
</dbReference>
<dbReference type="PROSITE" id="PS00211">
    <property type="entry name" value="ABC_TRANSPORTER_1"/>
    <property type="match status" value="1"/>
</dbReference>
<dbReference type="HOGENOM" id="CLU_000604_1_22_6"/>
<evidence type="ECO:0000313" key="6">
    <source>
        <dbReference type="EMBL" id="ACA86305.1"/>
    </source>
</evidence>
<comment type="similarity">
    <text evidence="4">Belongs to the ABC transporter superfamily. Macrolide exporter (TC 3.A.1.122) family.</text>
</comment>
<dbReference type="KEGG" id="swd:Swoo_2021"/>
<dbReference type="GO" id="GO:0016887">
    <property type="term" value="F:ATP hydrolysis activity"/>
    <property type="evidence" value="ECO:0007669"/>
    <property type="project" value="InterPro"/>
</dbReference>
<keyword evidence="3" id="KW-0067">ATP-binding</keyword>
<dbReference type="Proteomes" id="UP000002168">
    <property type="component" value="Chromosome"/>
</dbReference>
<gene>
    <name evidence="6" type="ordered locus">Swoo_2021</name>
</gene>
<evidence type="ECO:0000256" key="4">
    <source>
        <dbReference type="ARBA" id="ARBA00038388"/>
    </source>
</evidence>
<accession>B1KR98</accession>
<proteinExistence type="inferred from homology"/>
<dbReference type="GO" id="GO:0005886">
    <property type="term" value="C:plasma membrane"/>
    <property type="evidence" value="ECO:0007669"/>
    <property type="project" value="TreeGrafter"/>
</dbReference>
<dbReference type="PANTHER" id="PTHR24220">
    <property type="entry name" value="IMPORT ATP-BINDING PROTEIN"/>
    <property type="match status" value="1"/>
</dbReference>